<gene>
    <name evidence="1" type="ORF">GCM10007103_14600</name>
</gene>
<protein>
    <submittedName>
        <fullName evidence="1">Uncharacterized protein</fullName>
    </submittedName>
</protein>
<reference evidence="1" key="2">
    <citation type="submission" date="2020-09" db="EMBL/GenBank/DDBJ databases">
        <authorList>
            <person name="Sun Q."/>
            <person name="Kim S."/>
        </authorList>
    </citation>
    <scope>NUCLEOTIDE SEQUENCE</scope>
    <source>
        <strain evidence="1">KCTC 12719</strain>
    </source>
</reference>
<name>A0A918VXD5_9FLAO</name>
<dbReference type="Proteomes" id="UP000610456">
    <property type="component" value="Unassembled WGS sequence"/>
</dbReference>
<organism evidence="1 2">
    <name type="scientific">Salinimicrobium marinum</name>
    <dbReference type="NCBI Taxonomy" id="680283"/>
    <lineage>
        <taxon>Bacteria</taxon>
        <taxon>Pseudomonadati</taxon>
        <taxon>Bacteroidota</taxon>
        <taxon>Flavobacteriia</taxon>
        <taxon>Flavobacteriales</taxon>
        <taxon>Flavobacteriaceae</taxon>
        <taxon>Salinimicrobium</taxon>
    </lineage>
</organism>
<dbReference type="AlphaFoldDB" id="A0A918VXD5"/>
<evidence type="ECO:0000313" key="2">
    <source>
        <dbReference type="Proteomes" id="UP000610456"/>
    </source>
</evidence>
<evidence type="ECO:0000313" key="1">
    <source>
        <dbReference type="EMBL" id="GHA34096.1"/>
    </source>
</evidence>
<accession>A0A918VXD5</accession>
<comment type="caution">
    <text evidence="1">The sequence shown here is derived from an EMBL/GenBank/DDBJ whole genome shotgun (WGS) entry which is preliminary data.</text>
</comment>
<reference evidence="1" key="1">
    <citation type="journal article" date="2014" name="Int. J. Syst. Evol. Microbiol.">
        <title>Complete genome sequence of Corynebacterium casei LMG S-19264T (=DSM 44701T), isolated from a smear-ripened cheese.</title>
        <authorList>
            <consortium name="US DOE Joint Genome Institute (JGI-PGF)"/>
            <person name="Walter F."/>
            <person name="Albersmeier A."/>
            <person name="Kalinowski J."/>
            <person name="Ruckert C."/>
        </authorList>
    </citation>
    <scope>NUCLEOTIDE SEQUENCE</scope>
    <source>
        <strain evidence="1">KCTC 12719</strain>
    </source>
</reference>
<dbReference type="RefSeq" id="WP_189604058.1">
    <property type="nucleotide sequence ID" value="NZ_BMXB01000003.1"/>
</dbReference>
<sequence>MNTFLNLRELLRALQMEERLLSEMFVKRKSLVYSYDYALEMVDYKEEKIQFLIDHSVIYKNGDYLELDTQYLEFFENVLGVNEEINTSYINENIKSVRENIDYFLNENNEIRRYNYLRFIKNTFKKIALSTLKNVVDLRRNIDTTFKNEPNYKNKKAKLENFDRKRRDIQDLIHQTETLISSEEKTFFKAALDEELNSIIIQVKHDLIECSHNLIETEKQIIEFLNQIKYQSGIIEKLRKVKYLKDQFIIQAGTDIKEVLSQRNLVVFEKQPAYPVKLSPDFLATDEAFVAIKRISGRIKTKAEIKIPVAENISRDQLDTQIQEEILINLEEVKNSFMATGNNLFKFLMNYDFLKEVSFAERVTLYCQLISQYEDIFEITSSYETFQDIEYTLVYPKSN</sequence>
<dbReference type="EMBL" id="BMXB01000003">
    <property type="protein sequence ID" value="GHA34096.1"/>
    <property type="molecule type" value="Genomic_DNA"/>
</dbReference>
<proteinExistence type="predicted"/>
<keyword evidence="2" id="KW-1185">Reference proteome</keyword>